<evidence type="ECO:0000313" key="2">
    <source>
        <dbReference type="EMBL" id="KAG0715471.1"/>
    </source>
</evidence>
<comment type="caution">
    <text evidence="2">The sequence shown here is derived from an EMBL/GenBank/DDBJ whole genome shotgun (WGS) entry which is preliminary data.</text>
</comment>
<evidence type="ECO:0000313" key="3">
    <source>
        <dbReference type="Proteomes" id="UP000770661"/>
    </source>
</evidence>
<dbReference type="Proteomes" id="UP000770661">
    <property type="component" value="Unassembled WGS sequence"/>
</dbReference>
<feature type="region of interest" description="Disordered" evidence="1">
    <location>
        <begin position="26"/>
        <end position="80"/>
    </location>
</feature>
<gene>
    <name evidence="2" type="ORF">GWK47_011832</name>
</gene>
<feature type="compositionally biased region" description="Polar residues" evidence="1">
    <location>
        <begin position="65"/>
        <end position="74"/>
    </location>
</feature>
<keyword evidence="3" id="KW-1185">Reference proteome</keyword>
<name>A0A8J5CMT3_CHIOP</name>
<proteinExistence type="predicted"/>
<sequence length="180" mass="20124">MGTKLGSVITPPETQLELALVLHPLSQWPQRGPPPVSTQGRTPPKARGLTKKTPFPPGTAPFFPQKTQTQSGQHASALITPRGRRLFYGAPDQTSFWKQQKPPQDHGNAPQQLCHYTTISPFFRCPQKTHFFPFPHYPADLCQAGSPLTLKNHPKEEMVEETLLYRMETILTSKGMGKQT</sequence>
<organism evidence="2 3">
    <name type="scientific">Chionoecetes opilio</name>
    <name type="common">Atlantic snow crab</name>
    <name type="synonym">Cancer opilio</name>
    <dbReference type="NCBI Taxonomy" id="41210"/>
    <lineage>
        <taxon>Eukaryota</taxon>
        <taxon>Metazoa</taxon>
        <taxon>Ecdysozoa</taxon>
        <taxon>Arthropoda</taxon>
        <taxon>Crustacea</taxon>
        <taxon>Multicrustacea</taxon>
        <taxon>Malacostraca</taxon>
        <taxon>Eumalacostraca</taxon>
        <taxon>Eucarida</taxon>
        <taxon>Decapoda</taxon>
        <taxon>Pleocyemata</taxon>
        <taxon>Brachyura</taxon>
        <taxon>Eubrachyura</taxon>
        <taxon>Majoidea</taxon>
        <taxon>Majidae</taxon>
        <taxon>Chionoecetes</taxon>
    </lineage>
</organism>
<evidence type="ECO:0000256" key="1">
    <source>
        <dbReference type="SAM" id="MobiDB-lite"/>
    </source>
</evidence>
<protein>
    <submittedName>
        <fullName evidence="2">Uncharacterized protein</fullName>
    </submittedName>
</protein>
<dbReference type="AlphaFoldDB" id="A0A8J5CMT3"/>
<accession>A0A8J5CMT3</accession>
<reference evidence="2" key="1">
    <citation type="submission" date="2020-07" db="EMBL/GenBank/DDBJ databases">
        <title>The High-quality genome of the commercially important snow crab, Chionoecetes opilio.</title>
        <authorList>
            <person name="Jeong J.-H."/>
            <person name="Ryu S."/>
        </authorList>
    </citation>
    <scope>NUCLEOTIDE SEQUENCE</scope>
    <source>
        <strain evidence="2">MADBK_172401_WGS</strain>
        <tissue evidence="2">Digestive gland</tissue>
    </source>
</reference>
<dbReference type="EMBL" id="JACEEZ010019677">
    <property type="protein sequence ID" value="KAG0715471.1"/>
    <property type="molecule type" value="Genomic_DNA"/>
</dbReference>